<keyword evidence="2 7" id="KW-0436">Ligase</keyword>
<evidence type="ECO:0000256" key="5">
    <source>
        <dbReference type="ARBA" id="ARBA00022917"/>
    </source>
</evidence>
<accession>A0A4Q5LIZ5</accession>
<reference evidence="9 10" key="1">
    <citation type="submission" date="2019-02" db="EMBL/GenBank/DDBJ databases">
        <title>Bacterial novel species Mucilaginibacter sp. 17JY9-4 isolated from soil.</title>
        <authorList>
            <person name="Jung H.-Y."/>
        </authorList>
    </citation>
    <scope>NUCLEOTIDE SEQUENCE [LARGE SCALE GENOMIC DNA]</scope>
    <source>
        <strain evidence="9 10">17JY9-4</strain>
    </source>
</reference>
<dbReference type="AlphaFoldDB" id="A0A4Q5LIZ5"/>
<dbReference type="Pfam" id="PF00152">
    <property type="entry name" value="tRNA-synt_2"/>
    <property type="match status" value="1"/>
</dbReference>
<keyword evidence="6 7" id="KW-0030">Aminoacyl-tRNA synthetase</keyword>
<dbReference type="InterPro" id="IPR002312">
    <property type="entry name" value="Asp/Asn-tRNA-synth_IIb"/>
</dbReference>
<dbReference type="Proteomes" id="UP000293331">
    <property type="component" value="Unassembled WGS sequence"/>
</dbReference>
<dbReference type="PRINTS" id="PR01042">
    <property type="entry name" value="TRNASYNTHASP"/>
</dbReference>
<comment type="caution">
    <text evidence="9">The sequence shown here is derived from an EMBL/GenBank/DDBJ whole genome shotgun (WGS) entry which is preliminary data.</text>
</comment>
<dbReference type="Gene3D" id="2.40.50.140">
    <property type="entry name" value="Nucleic acid-binding proteins"/>
    <property type="match status" value="1"/>
</dbReference>
<dbReference type="GO" id="GO:0005737">
    <property type="term" value="C:cytoplasm"/>
    <property type="evidence" value="ECO:0007669"/>
    <property type="project" value="UniProtKB-SubCell"/>
</dbReference>
<evidence type="ECO:0000259" key="8">
    <source>
        <dbReference type="PROSITE" id="PS50862"/>
    </source>
</evidence>
<protein>
    <recommendedName>
        <fullName evidence="7">Asparagine--tRNA ligase</fullName>
        <ecNumber evidence="7">6.1.1.22</ecNumber>
    </recommendedName>
    <alternativeName>
        <fullName evidence="7">Asparaginyl-tRNA synthetase</fullName>
        <shortName evidence="7">AsnRS</shortName>
    </alternativeName>
</protein>
<comment type="subcellular location">
    <subcellularLocation>
        <location evidence="7">Cytoplasm</location>
    </subcellularLocation>
</comment>
<dbReference type="GO" id="GO:0003676">
    <property type="term" value="F:nucleic acid binding"/>
    <property type="evidence" value="ECO:0007669"/>
    <property type="project" value="InterPro"/>
</dbReference>
<dbReference type="OrthoDB" id="9802326at2"/>
<name>A0A4Q5LIZ5_9SPHI</name>
<dbReference type="GO" id="GO:0004816">
    <property type="term" value="F:asparagine-tRNA ligase activity"/>
    <property type="evidence" value="ECO:0007669"/>
    <property type="project" value="UniProtKB-UniRule"/>
</dbReference>
<evidence type="ECO:0000256" key="2">
    <source>
        <dbReference type="ARBA" id="ARBA00022598"/>
    </source>
</evidence>
<dbReference type="PANTHER" id="PTHR22594">
    <property type="entry name" value="ASPARTYL/LYSYL-TRNA SYNTHETASE"/>
    <property type="match status" value="1"/>
</dbReference>
<keyword evidence="7" id="KW-0963">Cytoplasm</keyword>
<dbReference type="RefSeq" id="WP_129877162.1">
    <property type="nucleotide sequence ID" value="NZ_SEWG01000005.1"/>
</dbReference>
<dbReference type="SUPFAM" id="SSF50249">
    <property type="entry name" value="Nucleic acid-binding proteins"/>
    <property type="match status" value="1"/>
</dbReference>
<keyword evidence="4 7" id="KW-0067">ATP-binding</keyword>
<dbReference type="PROSITE" id="PS50862">
    <property type="entry name" value="AA_TRNA_LIGASE_II"/>
    <property type="match status" value="1"/>
</dbReference>
<comment type="similarity">
    <text evidence="1 7">Belongs to the class-II aminoacyl-tRNA synthetase family.</text>
</comment>
<organism evidence="9 10">
    <name type="scientific">Mucilaginibacter terrigena</name>
    <dbReference type="NCBI Taxonomy" id="2492395"/>
    <lineage>
        <taxon>Bacteria</taxon>
        <taxon>Pseudomonadati</taxon>
        <taxon>Bacteroidota</taxon>
        <taxon>Sphingobacteriia</taxon>
        <taxon>Sphingobacteriales</taxon>
        <taxon>Sphingobacteriaceae</taxon>
        <taxon>Mucilaginibacter</taxon>
    </lineage>
</organism>
<dbReference type="InterPro" id="IPR006195">
    <property type="entry name" value="aa-tRNA-synth_II"/>
</dbReference>
<dbReference type="InterPro" id="IPR004364">
    <property type="entry name" value="Aa-tRNA-synt_II"/>
</dbReference>
<evidence type="ECO:0000256" key="1">
    <source>
        <dbReference type="ARBA" id="ARBA00008226"/>
    </source>
</evidence>
<dbReference type="GO" id="GO:0005524">
    <property type="term" value="F:ATP binding"/>
    <property type="evidence" value="ECO:0007669"/>
    <property type="project" value="UniProtKB-UniRule"/>
</dbReference>
<evidence type="ECO:0000256" key="3">
    <source>
        <dbReference type="ARBA" id="ARBA00022741"/>
    </source>
</evidence>
<dbReference type="InterPro" id="IPR004365">
    <property type="entry name" value="NA-bd_OB_tRNA"/>
</dbReference>
<sequence length="478" mass="54636">MSSRTKIKALLESGKTDIDVTVKGWVRTFRNNQFIALNDGSTNNNLQIVVDFENTDPALLKRITTGAALSVSGKLVASLGKGQSVDVKATSIEILGDSDPEKYPLQPKKHSLEFLREIAHLRFRTNTFGAIFRVRNTLSFAIHTFFQERGFVYLHTPVITASDAEGAGETFHVTNFDLANPPKTETGEIDFKQDFFGRATNLTVSGQLEGELGAMALSDIYTFGPTFRAENSNTTRHLAEFWMIEPEMAFYDLKDNADLAEELLKYVIRYALDKNKDDIEFLSQRLLDEEKQKPQQDRSELNLLEKLQFCLDNNFERLTYTEAIEILKESTPNKKKKFQYLIEGWGTDLQSEHERYLVEKHFKKPVILTDYPKEIKSFYMRQNDDGKTVAAMDILFPGIGEIVGGSQREERLDKLEQRMDEIGIPKDELWWYLDTRRYGGCPHAGFGLGFERLVLFVTGMGNIRDVIPFPRFPKNAEF</sequence>
<evidence type="ECO:0000256" key="7">
    <source>
        <dbReference type="HAMAP-Rule" id="MF_00534"/>
    </source>
</evidence>
<keyword evidence="5 7" id="KW-0648">Protein biosynthesis</keyword>
<dbReference type="CDD" id="cd04318">
    <property type="entry name" value="EcAsnRS_like_N"/>
    <property type="match status" value="1"/>
</dbReference>
<keyword evidence="3 7" id="KW-0547">Nucleotide-binding</keyword>
<dbReference type="Gene3D" id="3.30.930.10">
    <property type="entry name" value="Bira Bifunctional Protein, Domain 2"/>
    <property type="match status" value="1"/>
</dbReference>
<dbReference type="NCBIfam" id="NF003037">
    <property type="entry name" value="PRK03932.1"/>
    <property type="match status" value="1"/>
</dbReference>
<evidence type="ECO:0000313" key="9">
    <source>
        <dbReference type="EMBL" id="RYU89303.1"/>
    </source>
</evidence>
<dbReference type="CDD" id="cd00776">
    <property type="entry name" value="AsxRS_core"/>
    <property type="match status" value="1"/>
</dbReference>
<dbReference type="HAMAP" id="MF_00534">
    <property type="entry name" value="Asn_tRNA_synth"/>
    <property type="match status" value="1"/>
</dbReference>
<evidence type="ECO:0000313" key="10">
    <source>
        <dbReference type="Proteomes" id="UP000293331"/>
    </source>
</evidence>
<evidence type="ECO:0000256" key="6">
    <source>
        <dbReference type="ARBA" id="ARBA00023146"/>
    </source>
</evidence>
<dbReference type="InterPro" id="IPR045864">
    <property type="entry name" value="aa-tRNA-synth_II/BPL/LPL"/>
</dbReference>
<dbReference type="Pfam" id="PF01336">
    <property type="entry name" value="tRNA_anti-codon"/>
    <property type="match status" value="1"/>
</dbReference>
<dbReference type="InterPro" id="IPR012340">
    <property type="entry name" value="NA-bd_OB-fold"/>
</dbReference>
<feature type="domain" description="Aminoacyl-transfer RNA synthetases class-II family profile" evidence="8">
    <location>
        <begin position="132"/>
        <end position="468"/>
    </location>
</feature>
<dbReference type="EMBL" id="SEWG01000005">
    <property type="protein sequence ID" value="RYU89303.1"/>
    <property type="molecule type" value="Genomic_DNA"/>
</dbReference>
<comment type="catalytic activity">
    <reaction evidence="7">
        <text>tRNA(Asn) + L-asparagine + ATP = L-asparaginyl-tRNA(Asn) + AMP + diphosphate + H(+)</text>
        <dbReference type="Rhea" id="RHEA:11180"/>
        <dbReference type="Rhea" id="RHEA-COMP:9659"/>
        <dbReference type="Rhea" id="RHEA-COMP:9674"/>
        <dbReference type="ChEBI" id="CHEBI:15378"/>
        <dbReference type="ChEBI" id="CHEBI:30616"/>
        <dbReference type="ChEBI" id="CHEBI:33019"/>
        <dbReference type="ChEBI" id="CHEBI:58048"/>
        <dbReference type="ChEBI" id="CHEBI:78442"/>
        <dbReference type="ChEBI" id="CHEBI:78515"/>
        <dbReference type="ChEBI" id="CHEBI:456215"/>
        <dbReference type="EC" id="6.1.1.22"/>
    </reaction>
</comment>
<evidence type="ECO:0000256" key="4">
    <source>
        <dbReference type="ARBA" id="ARBA00022840"/>
    </source>
</evidence>
<dbReference type="EC" id="6.1.1.22" evidence="7"/>
<dbReference type="InterPro" id="IPR004522">
    <property type="entry name" value="Asn-tRNA-ligase"/>
</dbReference>
<comment type="subunit">
    <text evidence="7">Homodimer.</text>
</comment>
<dbReference type="PANTHER" id="PTHR22594:SF34">
    <property type="entry name" value="ASPARAGINE--TRNA LIGASE, MITOCHONDRIAL-RELATED"/>
    <property type="match status" value="1"/>
</dbReference>
<dbReference type="NCBIfam" id="TIGR00457">
    <property type="entry name" value="asnS"/>
    <property type="match status" value="1"/>
</dbReference>
<dbReference type="GO" id="GO:0006421">
    <property type="term" value="P:asparaginyl-tRNA aminoacylation"/>
    <property type="evidence" value="ECO:0007669"/>
    <property type="project" value="UniProtKB-UniRule"/>
</dbReference>
<gene>
    <name evidence="7" type="primary">asnS</name>
    <name evidence="9" type="ORF">EWM62_13290</name>
</gene>
<proteinExistence type="inferred from homology"/>
<dbReference type="FunFam" id="3.30.930.10:FF:000016">
    <property type="entry name" value="Asparagine--tRNA ligase"/>
    <property type="match status" value="1"/>
</dbReference>
<dbReference type="SUPFAM" id="SSF55681">
    <property type="entry name" value="Class II aaRS and biotin synthetases"/>
    <property type="match status" value="1"/>
</dbReference>
<keyword evidence="10" id="KW-1185">Reference proteome</keyword>